<organism evidence="1 2">
    <name type="scientific">Bacteroides xylanisolvens</name>
    <dbReference type="NCBI Taxonomy" id="371601"/>
    <lineage>
        <taxon>Bacteria</taxon>
        <taxon>Pseudomonadati</taxon>
        <taxon>Bacteroidota</taxon>
        <taxon>Bacteroidia</taxon>
        <taxon>Bacteroidales</taxon>
        <taxon>Bacteroidaceae</taxon>
        <taxon>Bacteroides</taxon>
    </lineage>
</organism>
<gene>
    <name evidence="1" type="ORF">GA398_13160</name>
</gene>
<evidence type="ECO:0000313" key="2">
    <source>
        <dbReference type="Proteomes" id="UP000434604"/>
    </source>
</evidence>
<accession>A0A7J5PVR7</accession>
<protein>
    <submittedName>
        <fullName evidence="1">Uncharacterized protein</fullName>
    </submittedName>
</protein>
<dbReference type="EMBL" id="WDED01000018">
    <property type="protein sequence ID" value="KAB6147107.1"/>
    <property type="molecule type" value="Genomic_DNA"/>
</dbReference>
<dbReference type="AlphaFoldDB" id="A0A7J5PVR7"/>
<evidence type="ECO:0000313" key="1">
    <source>
        <dbReference type="EMBL" id="KAB6147107.1"/>
    </source>
</evidence>
<dbReference type="Proteomes" id="UP000434604">
    <property type="component" value="Unassembled WGS sequence"/>
</dbReference>
<comment type="caution">
    <text evidence="1">The sequence shown here is derived from an EMBL/GenBank/DDBJ whole genome shotgun (WGS) entry which is preliminary data.</text>
</comment>
<proteinExistence type="predicted"/>
<reference evidence="1 2" key="1">
    <citation type="journal article" date="2019" name="Nat. Med.">
        <title>A library of human gut bacterial isolates paired with longitudinal multiomics data enables mechanistic microbiome research.</title>
        <authorList>
            <person name="Poyet M."/>
            <person name="Groussin M."/>
            <person name="Gibbons S.M."/>
            <person name="Avila-Pacheco J."/>
            <person name="Jiang X."/>
            <person name="Kearney S.M."/>
            <person name="Perrotta A.R."/>
            <person name="Berdy B."/>
            <person name="Zhao S."/>
            <person name="Lieberman T.D."/>
            <person name="Swanson P.K."/>
            <person name="Smith M."/>
            <person name="Roesemann S."/>
            <person name="Alexander J.E."/>
            <person name="Rich S.A."/>
            <person name="Livny J."/>
            <person name="Vlamakis H."/>
            <person name="Clish C."/>
            <person name="Bullock K."/>
            <person name="Deik A."/>
            <person name="Scott J."/>
            <person name="Pierce K.A."/>
            <person name="Xavier R.J."/>
            <person name="Alm E.J."/>
        </authorList>
    </citation>
    <scope>NUCLEOTIDE SEQUENCE [LARGE SCALE GENOMIC DNA]</scope>
    <source>
        <strain evidence="1 2">BIOML-A58</strain>
    </source>
</reference>
<sequence length="156" mass="17713">MTLFLFSEILLFVPLCQFDNLPAYFFQFTGFFGKFVEKRKRFLLPVNGMDSLYTLVIVIPDASELLIESGELGIIFLRFLINFHYLELSTEDTGKDKFGLVFHAGLLEHGDKLFVLSVVETEIITVRAWVCQHLAPCGATDSCFIFHNMNNLGSST</sequence>
<name>A0A7J5PVR7_9BACE</name>